<evidence type="ECO:0000256" key="7">
    <source>
        <dbReference type="ARBA" id="ARBA00023065"/>
    </source>
</evidence>
<keyword evidence="8 12" id="KW-0798">TonB box</keyword>
<dbReference type="GO" id="GO:0009279">
    <property type="term" value="C:cell outer membrane"/>
    <property type="evidence" value="ECO:0007669"/>
    <property type="project" value="UniProtKB-SubCell"/>
</dbReference>
<keyword evidence="17" id="KW-1185">Reference proteome</keyword>
<reference evidence="16 17" key="1">
    <citation type="journal article" date="2011" name="Stand. Genomic Sci.">
        <title>Non-contiguous finished genome sequence of Bacteroides coprosuis type strain (PC139).</title>
        <authorList>
            <person name="Land M."/>
            <person name="Held B."/>
            <person name="Gronow S."/>
            <person name="Abt B."/>
            <person name="Lucas S."/>
            <person name="Del Rio T.G."/>
            <person name="Nolan M."/>
            <person name="Tice H."/>
            <person name="Cheng J.F."/>
            <person name="Pitluck S."/>
            <person name="Liolios K."/>
            <person name="Pagani I."/>
            <person name="Ivanova N."/>
            <person name="Mavromatis K."/>
            <person name="Mikhailova N."/>
            <person name="Pati A."/>
            <person name="Tapia R."/>
            <person name="Han C."/>
            <person name="Goodwin L."/>
            <person name="Chen A."/>
            <person name="Palaniappan K."/>
            <person name="Hauser L."/>
            <person name="Brambilla E.M."/>
            <person name="Rohde M."/>
            <person name="Goker M."/>
            <person name="Detter J.C."/>
            <person name="Woyke T."/>
            <person name="Bristow J."/>
            <person name="Eisen J.A."/>
            <person name="Markowitz V."/>
            <person name="Hugenholtz P."/>
            <person name="Kyrpides N.C."/>
            <person name="Klenk H.P."/>
            <person name="Lapidus A."/>
        </authorList>
    </citation>
    <scope>NUCLEOTIDE SEQUENCE [LARGE SCALE GENOMIC DNA]</scope>
    <source>
        <strain evidence="16 17">DSM 18011</strain>
    </source>
</reference>
<dbReference type="InterPro" id="IPR000531">
    <property type="entry name" value="Beta-barrel_TonB"/>
</dbReference>
<dbReference type="Pfam" id="PF00593">
    <property type="entry name" value="TonB_dep_Rec_b-barrel"/>
    <property type="match status" value="1"/>
</dbReference>
<keyword evidence="13" id="KW-0732">Signal</keyword>
<organism evidence="16 17">
    <name type="scientific">Bacteroides coprosuis DSM 18011</name>
    <dbReference type="NCBI Taxonomy" id="679937"/>
    <lineage>
        <taxon>Bacteria</taxon>
        <taxon>Pseudomonadati</taxon>
        <taxon>Bacteroidota</taxon>
        <taxon>Bacteroidia</taxon>
        <taxon>Bacteroidales</taxon>
        <taxon>Bacteroidaceae</taxon>
        <taxon>Bacteroides</taxon>
    </lineage>
</organism>
<keyword evidence="2 11" id="KW-0813">Transport</keyword>
<name>F3ZUL2_9BACE</name>
<dbReference type="Pfam" id="PF07715">
    <property type="entry name" value="Plug"/>
    <property type="match status" value="1"/>
</dbReference>
<sequence length="855" mass="96787">MIQRKHIFTALLALGVILPSYASADQPDEIPRDSLKVYNLEEDVVVIASPKENRKLRELPTSVTQVNKKLMQAHQIRSIKDLTGTVPNIFIPNYGSKLSSAIYIRGIGSRINTPPVGLYVDNVPYIDKSAFDFDFSDVERIDILRGPQSTLYGRNTMGGLIKVYTKSPFDYQGTDFKIGTSTYGDYNASVAHYHRVNNNFAFSTGGFFKHKGGFFKNTYLDKQMDKGDTGGGRFRGILIPSSNLKLDLNVNYEYSDEGGFPYGAYNKETNSYAEPNNNKEHSYRRSLFNTGLNLTYQAVNFDFSAITGYQRLKDRMFIDQDFSPADIFTIMQKQQLNTLSEEFIFKSKPNRKWEWTTGLFGFAQNLRTDGPVWFHQDGIRNLIERGIKTGLEQGIGMINNMIPPIQIGSMPFPIQPSVFADFNVLDKELLIDGVFKTPIYSGSFYHQSTINDLFIDGLSLTAGFRVNYEHNKMKYNSNSAIHYGLDFGAKASLVAPFPMPEQTYGPYNVQLESNPKLQGDLNKSSVDFLPRFALQYNLDKDNSVYATVSRGYRSGGYNVQMFSDLIQSEMQTVMRGDMMKGVMGKLMQEYNQLDPDKKHKVDMMVDKMKENMPPHILDMIQNGGPTPDPLDIEDATVFKPEYTWNYEVGTHLNIGQGKFIADYALFLLDTKNQQIAKFAQSGLGRVTVNAGKSRSYGAEAAMRYRVDEVISLHAAYGFTHAEFTEYKTNKKMNGKLQEVDYKGKRVPFVPRHTLNAGIDFNFAMPQRSWLDGVLLSVSYSGVGKVYWTEENDVSQKFYGTLNANLSLKKGKAYMDIWGRNLYNKDYATFYFESMGNGFMQKGAPIHFGLSLGCQF</sequence>
<feature type="chain" id="PRO_5003303915" evidence="13">
    <location>
        <begin position="25"/>
        <end position="855"/>
    </location>
</feature>
<dbReference type="PANTHER" id="PTHR32552">
    <property type="entry name" value="FERRICHROME IRON RECEPTOR-RELATED"/>
    <property type="match status" value="1"/>
</dbReference>
<evidence type="ECO:0000256" key="10">
    <source>
        <dbReference type="ARBA" id="ARBA00023237"/>
    </source>
</evidence>
<dbReference type="OrthoDB" id="9775095at2"/>
<dbReference type="eggNOG" id="COG4771">
    <property type="taxonomic scope" value="Bacteria"/>
</dbReference>
<dbReference type="PANTHER" id="PTHR32552:SF81">
    <property type="entry name" value="TONB-DEPENDENT OUTER MEMBRANE RECEPTOR"/>
    <property type="match status" value="1"/>
</dbReference>
<dbReference type="GO" id="GO:0006826">
    <property type="term" value="P:iron ion transport"/>
    <property type="evidence" value="ECO:0007669"/>
    <property type="project" value="UniProtKB-KW"/>
</dbReference>
<evidence type="ECO:0000256" key="6">
    <source>
        <dbReference type="ARBA" id="ARBA00023004"/>
    </source>
</evidence>
<gene>
    <name evidence="16" type="ORF">Bcop_0970</name>
</gene>
<evidence type="ECO:0000256" key="12">
    <source>
        <dbReference type="RuleBase" id="RU003357"/>
    </source>
</evidence>
<dbReference type="STRING" id="679937.Bcop_0970"/>
<keyword evidence="7" id="KW-0406">Ion transport</keyword>
<dbReference type="Gene3D" id="2.40.170.20">
    <property type="entry name" value="TonB-dependent receptor, beta-barrel domain"/>
    <property type="match status" value="3"/>
</dbReference>
<keyword evidence="6" id="KW-0408">Iron</keyword>
<feature type="domain" description="TonB-dependent receptor-like beta-barrel" evidence="14">
    <location>
        <begin position="251"/>
        <end position="808"/>
    </location>
</feature>
<evidence type="ECO:0000259" key="14">
    <source>
        <dbReference type="Pfam" id="PF00593"/>
    </source>
</evidence>
<dbReference type="AlphaFoldDB" id="F3ZUL2"/>
<keyword evidence="10 11" id="KW-0998">Cell outer membrane</keyword>
<dbReference type="PROSITE" id="PS52016">
    <property type="entry name" value="TONB_DEPENDENT_REC_3"/>
    <property type="match status" value="1"/>
</dbReference>
<dbReference type="InterPro" id="IPR039426">
    <property type="entry name" value="TonB-dep_rcpt-like"/>
</dbReference>
<evidence type="ECO:0000256" key="9">
    <source>
        <dbReference type="ARBA" id="ARBA00023136"/>
    </source>
</evidence>
<dbReference type="InterPro" id="IPR012910">
    <property type="entry name" value="Plug_dom"/>
</dbReference>
<feature type="domain" description="TonB-dependent receptor plug" evidence="15">
    <location>
        <begin position="56"/>
        <end position="159"/>
    </location>
</feature>
<feature type="signal peptide" evidence="13">
    <location>
        <begin position="1"/>
        <end position="24"/>
    </location>
</feature>
<evidence type="ECO:0000256" key="2">
    <source>
        <dbReference type="ARBA" id="ARBA00022448"/>
    </source>
</evidence>
<evidence type="ECO:0000256" key="8">
    <source>
        <dbReference type="ARBA" id="ARBA00023077"/>
    </source>
</evidence>
<evidence type="ECO:0000256" key="3">
    <source>
        <dbReference type="ARBA" id="ARBA00022452"/>
    </source>
</evidence>
<keyword evidence="16" id="KW-0675">Receptor</keyword>
<evidence type="ECO:0000256" key="11">
    <source>
        <dbReference type="PROSITE-ProRule" id="PRU01360"/>
    </source>
</evidence>
<dbReference type="EMBL" id="CM001167">
    <property type="protein sequence ID" value="EGJ71177.1"/>
    <property type="molecule type" value="Genomic_DNA"/>
</dbReference>
<proteinExistence type="inferred from homology"/>
<dbReference type="HOGENOM" id="CLU_008287_15_2_10"/>
<evidence type="ECO:0000313" key="16">
    <source>
        <dbReference type="EMBL" id="EGJ71177.1"/>
    </source>
</evidence>
<accession>F3ZUL2</accession>
<evidence type="ECO:0000256" key="4">
    <source>
        <dbReference type="ARBA" id="ARBA00022496"/>
    </source>
</evidence>
<evidence type="ECO:0000313" key="17">
    <source>
        <dbReference type="Proteomes" id="UP000018439"/>
    </source>
</evidence>
<protein>
    <submittedName>
        <fullName evidence="16">TonB-dependent receptor</fullName>
    </submittedName>
</protein>
<evidence type="ECO:0000256" key="1">
    <source>
        <dbReference type="ARBA" id="ARBA00004571"/>
    </source>
</evidence>
<comment type="subcellular location">
    <subcellularLocation>
        <location evidence="1 11">Cell outer membrane</location>
        <topology evidence="1 11">Multi-pass membrane protein</topology>
    </subcellularLocation>
</comment>
<dbReference type="InterPro" id="IPR036942">
    <property type="entry name" value="Beta-barrel_TonB_sf"/>
</dbReference>
<evidence type="ECO:0000259" key="15">
    <source>
        <dbReference type="Pfam" id="PF07715"/>
    </source>
</evidence>
<keyword evidence="9 11" id="KW-0472">Membrane</keyword>
<keyword evidence="3 11" id="KW-1134">Transmembrane beta strand</keyword>
<comment type="similarity">
    <text evidence="11 12">Belongs to the TonB-dependent receptor family.</text>
</comment>
<dbReference type="Proteomes" id="UP000018439">
    <property type="component" value="Chromosome"/>
</dbReference>
<evidence type="ECO:0000256" key="5">
    <source>
        <dbReference type="ARBA" id="ARBA00022692"/>
    </source>
</evidence>
<evidence type="ECO:0000256" key="13">
    <source>
        <dbReference type="SAM" id="SignalP"/>
    </source>
</evidence>
<dbReference type="SUPFAM" id="SSF56935">
    <property type="entry name" value="Porins"/>
    <property type="match status" value="1"/>
</dbReference>
<keyword evidence="5 11" id="KW-0812">Transmembrane</keyword>
<keyword evidence="4" id="KW-0410">Iron transport</keyword>